<accession>A0ABD5TZQ3</accession>
<comment type="caution">
    <text evidence="1">The sequence shown here is derived from an EMBL/GenBank/DDBJ whole genome shotgun (WGS) entry which is preliminary data.</text>
</comment>
<evidence type="ECO:0000313" key="1">
    <source>
        <dbReference type="EMBL" id="MFC6824275.1"/>
    </source>
</evidence>
<sequence>MSDQQDQHGRPLFACGKCSIVYARFDPPGECRVCGHDSFTEVQVQSRPF</sequence>
<organism evidence="1 2">
    <name type="scientific">Halopelagius fulvigenes</name>
    <dbReference type="NCBI Taxonomy" id="1198324"/>
    <lineage>
        <taxon>Archaea</taxon>
        <taxon>Methanobacteriati</taxon>
        <taxon>Methanobacteriota</taxon>
        <taxon>Stenosarchaea group</taxon>
        <taxon>Halobacteria</taxon>
        <taxon>Halobacteriales</taxon>
        <taxon>Haloferacaceae</taxon>
    </lineage>
</organism>
<reference evidence="1 2" key="1">
    <citation type="journal article" date="2019" name="Int. J. Syst. Evol. Microbiol.">
        <title>The Global Catalogue of Microorganisms (GCM) 10K type strain sequencing project: providing services to taxonomists for standard genome sequencing and annotation.</title>
        <authorList>
            <consortium name="The Broad Institute Genomics Platform"/>
            <consortium name="The Broad Institute Genome Sequencing Center for Infectious Disease"/>
            <person name="Wu L."/>
            <person name="Ma J."/>
        </authorList>
    </citation>
    <scope>NUCLEOTIDE SEQUENCE [LARGE SCALE GENOMIC DNA]</scope>
    <source>
        <strain evidence="1 2">YIM 94188</strain>
    </source>
</reference>
<proteinExistence type="predicted"/>
<dbReference type="Proteomes" id="UP001596408">
    <property type="component" value="Unassembled WGS sequence"/>
</dbReference>
<dbReference type="AlphaFoldDB" id="A0ABD5TZQ3"/>
<evidence type="ECO:0000313" key="2">
    <source>
        <dbReference type="Proteomes" id="UP001596408"/>
    </source>
</evidence>
<evidence type="ECO:0008006" key="3">
    <source>
        <dbReference type="Google" id="ProtNLM"/>
    </source>
</evidence>
<name>A0ABD5TZQ3_9EURY</name>
<dbReference type="EMBL" id="JBHSXH010000009">
    <property type="protein sequence ID" value="MFC6824275.1"/>
    <property type="molecule type" value="Genomic_DNA"/>
</dbReference>
<keyword evidence="2" id="KW-1185">Reference proteome</keyword>
<dbReference type="RefSeq" id="WP_379693005.1">
    <property type="nucleotide sequence ID" value="NZ_JBHSXH010000009.1"/>
</dbReference>
<gene>
    <name evidence="1" type="ORF">ACFQEV_04595</name>
</gene>
<protein>
    <recommendedName>
        <fullName evidence="3">Rubrerythrin-like domain-containing protein</fullName>
    </recommendedName>
</protein>